<organism evidence="2 3">
    <name type="scientific">Populus alba x Populus x berolinensis</name>
    <dbReference type="NCBI Taxonomy" id="444605"/>
    <lineage>
        <taxon>Eukaryota</taxon>
        <taxon>Viridiplantae</taxon>
        <taxon>Streptophyta</taxon>
        <taxon>Embryophyta</taxon>
        <taxon>Tracheophyta</taxon>
        <taxon>Spermatophyta</taxon>
        <taxon>Magnoliopsida</taxon>
        <taxon>eudicotyledons</taxon>
        <taxon>Gunneridae</taxon>
        <taxon>Pentapetalae</taxon>
        <taxon>rosids</taxon>
        <taxon>fabids</taxon>
        <taxon>Malpighiales</taxon>
        <taxon>Salicaceae</taxon>
        <taxon>Saliceae</taxon>
        <taxon>Populus</taxon>
    </lineage>
</organism>
<sequence length="117" mass="13967">MASRIKMNPQLEQIPEYENQRQLSSFSRMHSRSSTVKIKKNGFQRLNNIKDSNRQSKQLEELTGRMKECKRIQNSNNHLRLIKEFDREIKVEESKNPPEVNKQLNDEKQSMKNYTNT</sequence>
<reference evidence="2" key="1">
    <citation type="journal article" date="2023" name="Mol. Ecol. Resour.">
        <title>Chromosome-level genome assembly of a triploid poplar Populus alba 'Berolinensis'.</title>
        <authorList>
            <person name="Chen S."/>
            <person name="Yu Y."/>
            <person name="Wang X."/>
            <person name="Wang S."/>
            <person name="Zhang T."/>
            <person name="Zhou Y."/>
            <person name="He R."/>
            <person name="Meng N."/>
            <person name="Wang Y."/>
            <person name="Liu W."/>
            <person name="Liu Z."/>
            <person name="Liu J."/>
            <person name="Guo Q."/>
            <person name="Huang H."/>
            <person name="Sederoff R.R."/>
            <person name="Wang G."/>
            <person name="Qu G."/>
            <person name="Chen S."/>
        </authorList>
    </citation>
    <scope>NUCLEOTIDE SEQUENCE</scope>
    <source>
        <strain evidence="2">SC-2020</strain>
    </source>
</reference>
<keyword evidence="3" id="KW-1185">Reference proteome</keyword>
<accession>A0AAD6M896</accession>
<evidence type="ECO:0000256" key="1">
    <source>
        <dbReference type="SAM" id="MobiDB-lite"/>
    </source>
</evidence>
<dbReference type="Proteomes" id="UP001164929">
    <property type="component" value="Chromosome 10"/>
</dbReference>
<dbReference type="AlphaFoldDB" id="A0AAD6M896"/>
<proteinExistence type="predicted"/>
<gene>
    <name evidence="2" type="ORF">NC653_024204</name>
</gene>
<evidence type="ECO:0000313" key="3">
    <source>
        <dbReference type="Proteomes" id="UP001164929"/>
    </source>
</evidence>
<dbReference type="EMBL" id="JAQIZT010000010">
    <property type="protein sequence ID" value="KAJ6980773.1"/>
    <property type="molecule type" value="Genomic_DNA"/>
</dbReference>
<protein>
    <submittedName>
        <fullName evidence="2">Uncharacterized protein</fullName>
    </submittedName>
</protein>
<feature type="region of interest" description="Disordered" evidence="1">
    <location>
        <begin position="92"/>
        <end position="117"/>
    </location>
</feature>
<comment type="caution">
    <text evidence="2">The sequence shown here is derived from an EMBL/GenBank/DDBJ whole genome shotgun (WGS) entry which is preliminary data.</text>
</comment>
<evidence type="ECO:0000313" key="2">
    <source>
        <dbReference type="EMBL" id="KAJ6980773.1"/>
    </source>
</evidence>
<name>A0AAD6M896_9ROSI</name>